<organism evidence="1 2">
    <name type="scientific">Rhododendron simsii</name>
    <name type="common">Sims's rhododendron</name>
    <dbReference type="NCBI Taxonomy" id="118357"/>
    <lineage>
        <taxon>Eukaryota</taxon>
        <taxon>Viridiplantae</taxon>
        <taxon>Streptophyta</taxon>
        <taxon>Embryophyta</taxon>
        <taxon>Tracheophyta</taxon>
        <taxon>Spermatophyta</taxon>
        <taxon>Magnoliopsida</taxon>
        <taxon>eudicotyledons</taxon>
        <taxon>Gunneridae</taxon>
        <taxon>Pentapetalae</taxon>
        <taxon>asterids</taxon>
        <taxon>Ericales</taxon>
        <taxon>Ericaceae</taxon>
        <taxon>Ericoideae</taxon>
        <taxon>Rhodoreae</taxon>
        <taxon>Rhododendron</taxon>
    </lineage>
</organism>
<dbReference type="InterPro" id="IPR035994">
    <property type="entry name" value="Nucleoside_phosphorylase_sf"/>
</dbReference>
<proteinExistence type="predicted"/>
<dbReference type="GO" id="GO:0019509">
    <property type="term" value="P:L-methionine salvage from methylthioadenosine"/>
    <property type="evidence" value="ECO:0007669"/>
    <property type="project" value="InterPro"/>
</dbReference>
<dbReference type="InterPro" id="IPR044580">
    <property type="entry name" value="MTAN"/>
</dbReference>
<dbReference type="PANTHER" id="PTHR46994:SF1">
    <property type="entry name" value="5'-METHYLTHIOADENOSINE NUCLEOSIDASE"/>
    <property type="match status" value="1"/>
</dbReference>
<dbReference type="Gene3D" id="3.40.50.1580">
    <property type="entry name" value="Nucleoside phosphorylase domain"/>
    <property type="match status" value="1"/>
</dbReference>
<keyword evidence="2" id="KW-1185">Reference proteome</keyword>
<evidence type="ECO:0000313" key="1">
    <source>
        <dbReference type="EMBL" id="KAF7153300.1"/>
    </source>
</evidence>
<dbReference type="SUPFAM" id="SSF53167">
    <property type="entry name" value="Purine and uridine phosphorylases"/>
    <property type="match status" value="1"/>
</dbReference>
<comment type="caution">
    <text evidence="1">The sequence shown here is derived from an EMBL/GenBank/DDBJ whole genome shotgun (WGS) entry which is preliminary data.</text>
</comment>
<protein>
    <recommendedName>
        <fullName evidence="3">Nucleoside phosphorylase domain-containing protein</fullName>
    </recommendedName>
</protein>
<evidence type="ECO:0008006" key="3">
    <source>
        <dbReference type="Google" id="ProtNLM"/>
    </source>
</evidence>
<gene>
    <name evidence="1" type="ORF">RHSIM_Rhsim01G0041000</name>
</gene>
<evidence type="ECO:0000313" key="2">
    <source>
        <dbReference type="Proteomes" id="UP000626092"/>
    </source>
</evidence>
<dbReference type="Proteomes" id="UP000626092">
    <property type="component" value="Unassembled WGS sequence"/>
</dbReference>
<name>A0A834LYW8_RHOSS</name>
<sequence length="89" mass="9703">MGVPWVRYCGTYKDLNINITGLERMQFWVGVDSVGSISASLVTYASILMLQPDLIINAGTAGGFKMLEKKMIGRMCLIKGRGALFILGT</sequence>
<dbReference type="GO" id="GO:0009116">
    <property type="term" value="P:nucleoside metabolic process"/>
    <property type="evidence" value="ECO:0007669"/>
    <property type="project" value="InterPro"/>
</dbReference>
<dbReference type="EMBL" id="WJXA01000001">
    <property type="protein sequence ID" value="KAF7153300.1"/>
    <property type="molecule type" value="Genomic_DNA"/>
</dbReference>
<dbReference type="GO" id="GO:0008930">
    <property type="term" value="F:methylthioadenosine nucleosidase activity"/>
    <property type="evidence" value="ECO:0007669"/>
    <property type="project" value="InterPro"/>
</dbReference>
<dbReference type="PANTHER" id="PTHR46994">
    <property type="entry name" value="5'-METHYLTHIOADENOSINE/S-ADENOSYLHOMOCYSTEINE NUCLEOSIDASE 1"/>
    <property type="match status" value="1"/>
</dbReference>
<accession>A0A834LYW8</accession>
<reference evidence="1" key="1">
    <citation type="submission" date="2019-11" db="EMBL/GenBank/DDBJ databases">
        <authorList>
            <person name="Liu Y."/>
            <person name="Hou J."/>
            <person name="Li T.-Q."/>
            <person name="Guan C.-H."/>
            <person name="Wu X."/>
            <person name="Wu H.-Z."/>
            <person name="Ling F."/>
            <person name="Zhang R."/>
            <person name="Shi X.-G."/>
            <person name="Ren J.-P."/>
            <person name="Chen E.-F."/>
            <person name="Sun J.-M."/>
        </authorList>
    </citation>
    <scope>NUCLEOTIDE SEQUENCE</scope>
    <source>
        <strain evidence="1">Adult_tree_wgs_1</strain>
        <tissue evidence="1">Leaves</tissue>
    </source>
</reference>
<dbReference type="AlphaFoldDB" id="A0A834LYW8"/>
<dbReference type="OrthoDB" id="1737527at2759"/>